<feature type="compositionally biased region" description="Low complexity" evidence="2">
    <location>
        <begin position="125"/>
        <end position="136"/>
    </location>
</feature>
<organism evidence="3 4">
    <name type="scientific">Panicum miliaceum</name>
    <name type="common">Proso millet</name>
    <name type="synonym">Broomcorn millet</name>
    <dbReference type="NCBI Taxonomy" id="4540"/>
    <lineage>
        <taxon>Eukaryota</taxon>
        <taxon>Viridiplantae</taxon>
        <taxon>Streptophyta</taxon>
        <taxon>Embryophyta</taxon>
        <taxon>Tracheophyta</taxon>
        <taxon>Spermatophyta</taxon>
        <taxon>Magnoliopsida</taxon>
        <taxon>Liliopsida</taxon>
        <taxon>Poales</taxon>
        <taxon>Poaceae</taxon>
        <taxon>PACMAD clade</taxon>
        <taxon>Panicoideae</taxon>
        <taxon>Panicodae</taxon>
        <taxon>Paniceae</taxon>
        <taxon>Panicinae</taxon>
        <taxon>Panicum</taxon>
        <taxon>Panicum sect. Panicum</taxon>
    </lineage>
</organism>
<sequence>MKRDGIVCCHILKIMTQVYIDEIPQEYLLRRWSNEVGMIPNAYAADEAPKGAENDPENESTQHKQQQSLKTIRYADLCNEFGKIANEASTNEKTTEILRKHLIEIRTDVAAFKIKNSKRQKIIASQDNTDQNQSSSMHVNDPPASKPKGRPVLTRIKPGFNLQV</sequence>
<reference evidence="4" key="1">
    <citation type="journal article" date="2019" name="Nat. Commun.">
        <title>The genome of broomcorn millet.</title>
        <authorList>
            <person name="Zou C."/>
            <person name="Miki D."/>
            <person name="Li D."/>
            <person name="Tang Q."/>
            <person name="Xiao L."/>
            <person name="Rajput S."/>
            <person name="Deng P."/>
            <person name="Jia W."/>
            <person name="Huang R."/>
            <person name="Zhang M."/>
            <person name="Sun Y."/>
            <person name="Hu J."/>
            <person name="Fu X."/>
            <person name="Schnable P.S."/>
            <person name="Li F."/>
            <person name="Zhang H."/>
            <person name="Feng B."/>
            <person name="Zhu X."/>
            <person name="Liu R."/>
            <person name="Schnable J.C."/>
            <person name="Zhu J.-K."/>
            <person name="Zhang H."/>
        </authorList>
    </citation>
    <scope>NUCLEOTIDE SEQUENCE [LARGE SCALE GENOMIC DNA]</scope>
</reference>
<gene>
    <name evidence="3" type="ORF">C2845_PM05G24960</name>
</gene>
<accession>A0A3L6SZB6</accession>
<comment type="caution">
    <text evidence="3">The sequence shown here is derived from an EMBL/GenBank/DDBJ whole genome shotgun (WGS) entry which is preliminary data.</text>
</comment>
<protein>
    <recommendedName>
        <fullName evidence="1">Protein FAR1-RELATED SEQUENCE</fullName>
    </recommendedName>
</protein>
<comment type="function">
    <text evidence="1">Putative transcription activator involved in regulating light control of development.</text>
</comment>
<comment type="subcellular location">
    <subcellularLocation>
        <location evidence="1">Nucleus</location>
    </subcellularLocation>
</comment>
<dbReference type="GO" id="GO:0008270">
    <property type="term" value="F:zinc ion binding"/>
    <property type="evidence" value="ECO:0007669"/>
    <property type="project" value="UniProtKB-UniRule"/>
</dbReference>
<dbReference type="GO" id="GO:0005634">
    <property type="term" value="C:nucleus"/>
    <property type="evidence" value="ECO:0007669"/>
    <property type="project" value="UniProtKB-SubCell"/>
</dbReference>
<dbReference type="PANTHER" id="PTHR31669">
    <property type="entry name" value="PROTEIN FAR1-RELATED SEQUENCE 10-RELATED"/>
    <property type="match status" value="1"/>
</dbReference>
<dbReference type="GO" id="GO:0006355">
    <property type="term" value="P:regulation of DNA-templated transcription"/>
    <property type="evidence" value="ECO:0007669"/>
    <property type="project" value="UniProtKB-UniRule"/>
</dbReference>
<comment type="similarity">
    <text evidence="1">Belongs to the FHY3/FAR1 family.</text>
</comment>
<dbReference type="EMBL" id="PQIB02000003">
    <property type="protein sequence ID" value="RLN29829.1"/>
    <property type="molecule type" value="Genomic_DNA"/>
</dbReference>
<feature type="region of interest" description="Disordered" evidence="2">
    <location>
        <begin position="122"/>
        <end position="154"/>
    </location>
</feature>
<evidence type="ECO:0000256" key="2">
    <source>
        <dbReference type="SAM" id="MobiDB-lite"/>
    </source>
</evidence>
<dbReference type="Proteomes" id="UP000275267">
    <property type="component" value="Unassembled WGS sequence"/>
</dbReference>
<keyword evidence="1" id="KW-0479">Metal-binding</keyword>
<name>A0A3L6SZB6_PANMI</name>
<dbReference type="PANTHER" id="PTHR31669:SF296">
    <property type="entry name" value="PROTEIN FAR1-RELATED SEQUENCE"/>
    <property type="match status" value="1"/>
</dbReference>
<keyword evidence="1" id="KW-0862">Zinc</keyword>
<evidence type="ECO:0000313" key="4">
    <source>
        <dbReference type="Proteomes" id="UP000275267"/>
    </source>
</evidence>
<evidence type="ECO:0000313" key="3">
    <source>
        <dbReference type="EMBL" id="RLN29829.1"/>
    </source>
</evidence>
<keyword evidence="4" id="KW-1185">Reference proteome</keyword>
<dbReference type="AlphaFoldDB" id="A0A3L6SZB6"/>
<proteinExistence type="inferred from homology"/>
<keyword evidence="1" id="KW-0539">Nucleus</keyword>
<feature type="region of interest" description="Disordered" evidence="2">
    <location>
        <begin position="47"/>
        <end position="68"/>
    </location>
</feature>
<dbReference type="OrthoDB" id="1298625at2759"/>
<evidence type="ECO:0000256" key="1">
    <source>
        <dbReference type="RuleBase" id="RU367018"/>
    </source>
</evidence>
<dbReference type="InterPro" id="IPR031052">
    <property type="entry name" value="FHY3/FAR1"/>
</dbReference>
<keyword evidence="1" id="KW-0863">Zinc-finger</keyword>